<dbReference type="Proteomes" id="UP000294980">
    <property type="component" value="Unassembled WGS sequence"/>
</dbReference>
<evidence type="ECO:0000256" key="4">
    <source>
        <dbReference type="ARBA" id="ARBA00021697"/>
    </source>
</evidence>
<evidence type="ECO:0000313" key="12">
    <source>
        <dbReference type="Proteomes" id="UP000294980"/>
    </source>
</evidence>
<dbReference type="PANTHER" id="PTHR43344">
    <property type="entry name" value="PHOSPHOSERINE PHOSPHATASE"/>
    <property type="match status" value="1"/>
</dbReference>
<accession>A0A4R2KRH7</accession>
<evidence type="ECO:0000256" key="5">
    <source>
        <dbReference type="ARBA" id="ARBA00022723"/>
    </source>
</evidence>
<keyword evidence="6 11" id="KW-0378">Hydrolase</keyword>
<dbReference type="Gene3D" id="1.20.1440.100">
    <property type="entry name" value="SG protein - dephosphorylation function"/>
    <property type="match status" value="1"/>
</dbReference>
<dbReference type="InterPro" id="IPR023214">
    <property type="entry name" value="HAD_sf"/>
</dbReference>
<evidence type="ECO:0000256" key="2">
    <source>
        <dbReference type="ARBA" id="ARBA00009184"/>
    </source>
</evidence>
<dbReference type="InterPro" id="IPR036412">
    <property type="entry name" value="HAD-like_sf"/>
</dbReference>
<gene>
    <name evidence="11" type="ORF">EV688_10971</name>
</gene>
<evidence type="ECO:0000313" key="11">
    <source>
        <dbReference type="EMBL" id="TCO75347.1"/>
    </source>
</evidence>
<evidence type="ECO:0000256" key="1">
    <source>
        <dbReference type="ARBA" id="ARBA00004970"/>
    </source>
</evidence>
<dbReference type="InterPro" id="IPR006385">
    <property type="entry name" value="HAD_hydro_SerB1"/>
</dbReference>
<comment type="similarity">
    <text evidence="2">Belongs to the HAD-like hydrolase superfamily. SerB family.</text>
</comment>
<keyword evidence="7" id="KW-0460">Magnesium</keyword>
<dbReference type="NCBIfam" id="TIGR01488">
    <property type="entry name" value="HAD-SF-IB"/>
    <property type="match status" value="1"/>
</dbReference>
<comment type="catalytic activity">
    <reaction evidence="9">
        <text>L-histidinol phosphate + H2O = L-histidinol + phosphate</text>
        <dbReference type="Rhea" id="RHEA:14465"/>
        <dbReference type="ChEBI" id="CHEBI:15377"/>
        <dbReference type="ChEBI" id="CHEBI:43474"/>
        <dbReference type="ChEBI" id="CHEBI:57699"/>
        <dbReference type="ChEBI" id="CHEBI:57980"/>
        <dbReference type="EC" id="3.1.3.15"/>
    </reaction>
    <physiologicalReaction direction="left-to-right" evidence="9">
        <dbReference type="Rhea" id="RHEA:14466"/>
    </physiologicalReaction>
</comment>
<organism evidence="11 12">
    <name type="scientific">Chromatocurvus halotolerans</name>
    <dbReference type="NCBI Taxonomy" id="1132028"/>
    <lineage>
        <taxon>Bacteria</taxon>
        <taxon>Pseudomonadati</taxon>
        <taxon>Pseudomonadota</taxon>
        <taxon>Gammaproteobacteria</taxon>
        <taxon>Cellvibrionales</taxon>
        <taxon>Halieaceae</taxon>
        <taxon>Chromatocurvus</taxon>
    </lineage>
</organism>
<name>A0A4R2KRH7_9GAMM</name>
<dbReference type="NCBIfam" id="TIGR01490">
    <property type="entry name" value="HAD-SF-IB-hyp1"/>
    <property type="match status" value="1"/>
</dbReference>
<evidence type="ECO:0000256" key="7">
    <source>
        <dbReference type="ARBA" id="ARBA00022842"/>
    </source>
</evidence>
<evidence type="ECO:0000256" key="8">
    <source>
        <dbReference type="ARBA" id="ARBA00033209"/>
    </source>
</evidence>
<sequence length="219" mass="23659">MPLAIFDLDDTLLAGDSDHLWGAWLCEQGRVNAAAHASANEQFYADYKAGSLDIAAYLRFALRPIAGRSTGEIASWQAAFLQDKIAHIMLPQARALIDSHRQRGDTLLVITATNEVVAGPIVRQLGIDNLIACGVEVAEGRYTGAPTGTPSYREGKVVRLQDWLADKGESLTGATFYSDSHNDLPLLQLVDNPVAVDPDPTLAAHARDNGWRIISLRGA</sequence>
<reference evidence="11 12" key="1">
    <citation type="submission" date="2019-03" db="EMBL/GenBank/DDBJ databases">
        <title>Genomic Encyclopedia of Type Strains, Phase IV (KMG-IV): sequencing the most valuable type-strain genomes for metagenomic binning, comparative biology and taxonomic classification.</title>
        <authorList>
            <person name="Goeker M."/>
        </authorList>
    </citation>
    <scope>NUCLEOTIDE SEQUENCE [LARGE SCALE GENOMIC DNA]</scope>
    <source>
        <strain evidence="11 12">DSM 23344</strain>
    </source>
</reference>
<keyword evidence="12" id="KW-1185">Reference proteome</keyword>
<evidence type="ECO:0000256" key="3">
    <source>
        <dbReference type="ARBA" id="ARBA00013085"/>
    </source>
</evidence>
<dbReference type="GO" id="GO:0046872">
    <property type="term" value="F:metal ion binding"/>
    <property type="evidence" value="ECO:0007669"/>
    <property type="project" value="UniProtKB-KW"/>
</dbReference>
<dbReference type="EC" id="3.1.3.15" evidence="3"/>
<protein>
    <recommendedName>
        <fullName evidence="4">Histidinol-phosphatase</fullName>
        <ecNumber evidence="3">3.1.3.15</ecNumber>
    </recommendedName>
    <alternativeName>
        <fullName evidence="8">Histidinol-phosphate phosphatase</fullName>
    </alternativeName>
</protein>
<dbReference type="FunFam" id="3.40.50.1000:FF:000025">
    <property type="entry name" value="HAD hydrolase, family IB"/>
    <property type="match status" value="1"/>
</dbReference>
<dbReference type="Pfam" id="PF12710">
    <property type="entry name" value="HAD"/>
    <property type="match status" value="1"/>
</dbReference>
<dbReference type="GO" id="GO:0004401">
    <property type="term" value="F:histidinol-phosphatase activity"/>
    <property type="evidence" value="ECO:0007669"/>
    <property type="project" value="UniProtKB-EC"/>
</dbReference>
<dbReference type="SUPFAM" id="SSF56784">
    <property type="entry name" value="HAD-like"/>
    <property type="match status" value="1"/>
</dbReference>
<proteinExistence type="inferred from homology"/>
<dbReference type="PANTHER" id="PTHR43344:SF13">
    <property type="entry name" value="PHOSPHATASE RV3661-RELATED"/>
    <property type="match status" value="1"/>
</dbReference>
<comment type="pathway">
    <text evidence="1">Amino-acid biosynthesis; L-histidine biosynthesis; L-histidine from 5-phospho-alpha-D-ribose 1-diphosphate: step 8/9.</text>
</comment>
<dbReference type="Gene3D" id="3.40.50.1000">
    <property type="entry name" value="HAD superfamily/HAD-like"/>
    <property type="match status" value="1"/>
</dbReference>
<dbReference type="RefSeq" id="WP_117318282.1">
    <property type="nucleotide sequence ID" value="NZ_QQSW01000011.1"/>
</dbReference>
<dbReference type="OrthoDB" id="9784466at2"/>
<keyword evidence="5" id="KW-0479">Metal-binding</keyword>
<dbReference type="EMBL" id="SLWX01000009">
    <property type="protein sequence ID" value="TCO75347.1"/>
    <property type="molecule type" value="Genomic_DNA"/>
</dbReference>
<evidence type="ECO:0000256" key="6">
    <source>
        <dbReference type="ARBA" id="ARBA00022801"/>
    </source>
</evidence>
<comment type="caution">
    <text evidence="11">The sequence shown here is derived from an EMBL/GenBank/DDBJ whole genome shotgun (WGS) entry which is preliminary data.</text>
</comment>
<evidence type="ECO:0000256" key="9">
    <source>
        <dbReference type="ARBA" id="ARBA00052092"/>
    </source>
</evidence>
<dbReference type="InterPro" id="IPR050582">
    <property type="entry name" value="HAD-like_SerB"/>
</dbReference>
<dbReference type="AlphaFoldDB" id="A0A4R2KRH7"/>
<dbReference type="CDD" id="cd02612">
    <property type="entry name" value="HAD_PGPPase"/>
    <property type="match status" value="1"/>
</dbReference>
<evidence type="ECO:0000256" key="10">
    <source>
        <dbReference type="ARBA" id="ARBA00053547"/>
    </source>
</evidence>
<comment type="function">
    <text evidence="10">Catalyzes the dephosphorylation of histidinol-phosphate to histidinol, the direct precursor of histidine.</text>
</comment>